<dbReference type="Proteomes" id="UP001190700">
    <property type="component" value="Unassembled WGS sequence"/>
</dbReference>
<dbReference type="EMBL" id="LGRX02016026">
    <property type="protein sequence ID" value="KAK3262683.1"/>
    <property type="molecule type" value="Genomic_DNA"/>
</dbReference>
<name>A0AAE0KVV3_9CHLO</name>
<feature type="non-terminal residue" evidence="1">
    <location>
        <position position="1"/>
    </location>
</feature>
<organism evidence="1 2">
    <name type="scientific">Cymbomonas tetramitiformis</name>
    <dbReference type="NCBI Taxonomy" id="36881"/>
    <lineage>
        <taxon>Eukaryota</taxon>
        <taxon>Viridiplantae</taxon>
        <taxon>Chlorophyta</taxon>
        <taxon>Pyramimonadophyceae</taxon>
        <taxon>Pyramimonadales</taxon>
        <taxon>Pyramimonadaceae</taxon>
        <taxon>Cymbomonas</taxon>
    </lineage>
</organism>
<protein>
    <submittedName>
        <fullName evidence="1">Uncharacterized protein</fullName>
    </submittedName>
</protein>
<comment type="caution">
    <text evidence="1">The sequence shown here is derived from an EMBL/GenBank/DDBJ whole genome shotgun (WGS) entry which is preliminary data.</text>
</comment>
<evidence type="ECO:0000313" key="2">
    <source>
        <dbReference type="Proteomes" id="UP001190700"/>
    </source>
</evidence>
<proteinExistence type="predicted"/>
<dbReference type="AlphaFoldDB" id="A0AAE0KVV3"/>
<sequence>LTYNNPYLFSNRLNHSAHCQPLYKYRDTDDCEHVFRGLLGSSTISPKSNFKLCQSSNFLKFCCAE</sequence>
<gene>
    <name evidence="1" type="ORF">CYMTET_28473</name>
</gene>
<reference evidence="1 2" key="1">
    <citation type="journal article" date="2015" name="Genome Biol. Evol.">
        <title>Comparative Genomics of a Bacterivorous Green Alga Reveals Evolutionary Causalities and Consequences of Phago-Mixotrophic Mode of Nutrition.</title>
        <authorList>
            <person name="Burns J.A."/>
            <person name="Paasch A."/>
            <person name="Narechania A."/>
            <person name="Kim E."/>
        </authorList>
    </citation>
    <scope>NUCLEOTIDE SEQUENCE [LARGE SCALE GENOMIC DNA]</scope>
    <source>
        <strain evidence="1 2">PLY_AMNH</strain>
    </source>
</reference>
<keyword evidence="2" id="KW-1185">Reference proteome</keyword>
<evidence type="ECO:0000313" key="1">
    <source>
        <dbReference type="EMBL" id="KAK3262683.1"/>
    </source>
</evidence>
<accession>A0AAE0KVV3</accession>